<dbReference type="OMA" id="HRYWIRV"/>
<sequence length="581" mass="65106">MYYSARLLGAFTEPISSLRSQVYKGLQYQLNASPKGRLGLAVSGGVDSMALASICSDFKKENQLHYSFSGFVVDHGLRSESREEALQVANELRRLDIEPEILKLDWTPYGNPKDLPNFETIARRLRYQAIGKACFQQRISTVLVGHHADDLGETVMSRIVARYLGEGLQGIKWTALIPECEGIYGVDASGKPHSINSSNTHTRKKERRKSAMSDAMLIESGGVYLNRPLLLFTKAQLIEICQKDNVQWFEDDTNSDKSLTIRNTIRYLQQTGSLPAALQRPRLVDMAKTIRDKYGMYEQRAKAIFDSMSIQLDMRTSTATFSLPENVDFGATANGETYRVRAVLARKLLMLVSPLHTMSLQDLDSAVESMFSEASDIATKTQIQGVIIQKQSFPGADKGTNITISRTPPDRLSIMTPIKLSALRVDDEPPHEGRRRYWTEWLLWDNRYWIRVGCLSSCDVEAKRLHFFVNFLTPETIHHLRSKSFSPGGAVRARVNAVLRMAGESKKWQPVITTKLDDGDGDDDDDDDGKGSTGKGNSAEEAIALPALGWTKRTEFVKRMGIVCQARYKAVEFGDGKHHQV</sequence>
<reference evidence="9 10" key="1">
    <citation type="journal article" date="2012" name="PLoS Pathog.">
        <title>Diverse lifestyles and strategies of plant pathogenesis encoded in the genomes of eighteen Dothideomycetes fungi.</title>
        <authorList>
            <person name="Ohm R.A."/>
            <person name="Feau N."/>
            <person name="Henrissat B."/>
            <person name="Schoch C.L."/>
            <person name="Horwitz B.A."/>
            <person name="Barry K.W."/>
            <person name="Condon B.J."/>
            <person name="Copeland A.C."/>
            <person name="Dhillon B."/>
            <person name="Glaser F."/>
            <person name="Hesse C.N."/>
            <person name="Kosti I."/>
            <person name="LaButti K."/>
            <person name="Lindquist E.A."/>
            <person name="Lucas S."/>
            <person name="Salamov A.A."/>
            <person name="Bradshaw R.E."/>
            <person name="Ciuffetti L."/>
            <person name="Hamelin R.C."/>
            <person name="Kema G.H.J."/>
            <person name="Lawrence C."/>
            <person name="Scott J.A."/>
            <person name="Spatafora J.W."/>
            <person name="Turgeon B.G."/>
            <person name="de Wit P.J.G.M."/>
            <person name="Zhong S."/>
            <person name="Goodwin S.B."/>
            <person name="Grigoriev I.V."/>
        </authorList>
    </citation>
    <scope>NUCLEOTIDE SEQUENCE [LARGE SCALE GENOMIC DNA]</scope>
    <source>
        <strain evidence="9 10">SO2202</strain>
    </source>
</reference>
<name>N1QDE3_SPHMS</name>
<dbReference type="PANTHER" id="PTHR43033:SF1">
    <property type="entry name" value="TRNA(ILE)-LYSIDINE SYNTHASE-RELATED"/>
    <property type="match status" value="1"/>
</dbReference>
<feature type="compositionally biased region" description="Acidic residues" evidence="7">
    <location>
        <begin position="519"/>
        <end position="528"/>
    </location>
</feature>
<dbReference type="RefSeq" id="XP_016757506.1">
    <property type="nucleotide sequence ID" value="XM_016909965.1"/>
</dbReference>
<evidence type="ECO:0000256" key="4">
    <source>
        <dbReference type="ARBA" id="ARBA00022741"/>
    </source>
</evidence>
<keyword evidence="3" id="KW-0819">tRNA processing</keyword>
<dbReference type="EC" id="6.3.4.19" evidence="1"/>
<dbReference type="GO" id="GO:0008033">
    <property type="term" value="P:tRNA processing"/>
    <property type="evidence" value="ECO:0007669"/>
    <property type="project" value="UniProtKB-KW"/>
</dbReference>
<gene>
    <name evidence="9" type="ORF">SEPMUDRAFT_72043</name>
</gene>
<dbReference type="SUPFAM" id="SSF52402">
    <property type="entry name" value="Adenine nucleotide alpha hydrolases-like"/>
    <property type="match status" value="1"/>
</dbReference>
<evidence type="ECO:0000256" key="6">
    <source>
        <dbReference type="ARBA" id="ARBA00048539"/>
    </source>
</evidence>
<organism evidence="9 10">
    <name type="scientific">Sphaerulina musiva (strain SO2202)</name>
    <name type="common">Poplar stem canker fungus</name>
    <name type="synonym">Septoria musiva</name>
    <dbReference type="NCBI Taxonomy" id="692275"/>
    <lineage>
        <taxon>Eukaryota</taxon>
        <taxon>Fungi</taxon>
        <taxon>Dikarya</taxon>
        <taxon>Ascomycota</taxon>
        <taxon>Pezizomycotina</taxon>
        <taxon>Dothideomycetes</taxon>
        <taxon>Dothideomycetidae</taxon>
        <taxon>Mycosphaerellales</taxon>
        <taxon>Mycosphaerellaceae</taxon>
        <taxon>Sphaerulina</taxon>
    </lineage>
</organism>
<evidence type="ECO:0000256" key="3">
    <source>
        <dbReference type="ARBA" id="ARBA00022694"/>
    </source>
</evidence>
<keyword evidence="2" id="KW-0436">Ligase</keyword>
<dbReference type="GO" id="GO:0032267">
    <property type="term" value="F:tRNA(Ile)-lysidine synthase activity"/>
    <property type="evidence" value="ECO:0007669"/>
    <property type="project" value="UniProtKB-EC"/>
</dbReference>
<keyword evidence="10" id="KW-1185">Reference proteome</keyword>
<dbReference type="STRING" id="692275.N1QDE3"/>
<evidence type="ECO:0000256" key="2">
    <source>
        <dbReference type="ARBA" id="ARBA00022598"/>
    </source>
</evidence>
<protein>
    <recommendedName>
        <fullName evidence="1">tRNA(Ile)-lysidine synthetase</fullName>
        <ecNumber evidence="1">6.3.4.19</ecNumber>
    </recommendedName>
</protein>
<dbReference type="EMBL" id="KB456269">
    <property type="protein sequence ID" value="EMF09385.1"/>
    <property type="molecule type" value="Genomic_DNA"/>
</dbReference>
<evidence type="ECO:0000313" key="9">
    <source>
        <dbReference type="EMBL" id="EMF09385.1"/>
    </source>
</evidence>
<dbReference type="InterPro" id="IPR011063">
    <property type="entry name" value="TilS/TtcA_N"/>
</dbReference>
<keyword evidence="4" id="KW-0547">Nucleotide-binding</keyword>
<dbReference type="Proteomes" id="UP000016931">
    <property type="component" value="Unassembled WGS sequence"/>
</dbReference>
<dbReference type="InterPro" id="IPR012094">
    <property type="entry name" value="tRNA_Ile_lys_synt"/>
</dbReference>
<proteinExistence type="inferred from homology"/>
<dbReference type="Gene3D" id="3.40.50.620">
    <property type="entry name" value="HUPs"/>
    <property type="match status" value="1"/>
</dbReference>
<keyword evidence="5" id="KW-0067">ATP-binding</keyword>
<dbReference type="Pfam" id="PF01171">
    <property type="entry name" value="ATP_bind_3"/>
    <property type="match status" value="1"/>
</dbReference>
<evidence type="ECO:0000256" key="7">
    <source>
        <dbReference type="SAM" id="MobiDB-lite"/>
    </source>
</evidence>
<evidence type="ECO:0000256" key="5">
    <source>
        <dbReference type="ARBA" id="ARBA00022840"/>
    </source>
</evidence>
<evidence type="ECO:0000256" key="1">
    <source>
        <dbReference type="ARBA" id="ARBA00013267"/>
    </source>
</evidence>
<dbReference type="PANTHER" id="PTHR43033">
    <property type="entry name" value="TRNA(ILE)-LYSIDINE SYNTHASE-RELATED"/>
    <property type="match status" value="1"/>
</dbReference>
<dbReference type="eggNOG" id="ENOG502QQNE">
    <property type="taxonomic scope" value="Eukaryota"/>
</dbReference>
<dbReference type="AlphaFoldDB" id="N1QDE3"/>
<comment type="catalytic activity">
    <reaction evidence="6">
        <text>cytidine(34) in tRNA(Ile2) + L-lysine + ATP = lysidine(34) in tRNA(Ile2) + AMP + diphosphate + H(+)</text>
        <dbReference type="Rhea" id="RHEA:43744"/>
        <dbReference type="Rhea" id="RHEA-COMP:10625"/>
        <dbReference type="Rhea" id="RHEA-COMP:10670"/>
        <dbReference type="ChEBI" id="CHEBI:15378"/>
        <dbReference type="ChEBI" id="CHEBI:30616"/>
        <dbReference type="ChEBI" id="CHEBI:32551"/>
        <dbReference type="ChEBI" id="CHEBI:33019"/>
        <dbReference type="ChEBI" id="CHEBI:82748"/>
        <dbReference type="ChEBI" id="CHEBI:83665"/>
        <dbReference type="ChEBI" id="CHEBI:456215"/>
        <dbReference type="EC" id="6.3.4.19"/>
    </reaction>
</comment>
<dbReference type="InterPro" id="IPR012795">
    <property type="entry name" value="tRNA_Ile_lys_synt_N"/>
</dbReference>
<feature type="region of interest" description="Disordered" evidence="7">
    <location>
        <begin position="511"/>
        <end position="538"/>
    </location>
</feature>
<dbReference type="InterPro" id="IPR014729">
    <property type="entry name" value="Rossmann-like_a/b/a_fold"/>
</dbReference>
<dbReference type="GO" id="GO:0005524">
    <property type="term" value="F:ATP binding"/>
    <property type="evidence" value="ECO:0007669"/>
    <property type="project" value="UniProtKB-KW"/>
</dbReference>
<dbReference type="CDD" id="cd01992">
    <property type="entry name" value="TilS_N"/>
    <property type="match status" value="1"/>
</dbReference>
<dbReference type="HOGENOM" id="CLU_015599_1_0_1"/>
<evidence type="ECO:0000259" key="8">
    <source>
        <dbReference type="Pfam" id="PF01171"/>
    </source>
</evidence>
<accession>N1QDE3</accession>
<dbReference type="OrthoDB" id="434144at2759"/>
<dbReference type="NCBIfam" id="TIGR02432">
    <property type="entry name" value="lysidine_TilS_N"/>
    <property type="match status" value="1"/>
</dbReference>
<dbReference type="GeneID" id="27907102"/>
<evidence type="ECO:0000313" key="10">
    <source>
        <dbReference type="Proteomes" id="UP000016931"/>
    </source>
</evidence>
<dbReference type="HAMAP" id="MF_01161">
    <property type="entry name" value="tRNA_Ile_lys_synt"/>
    <property type="match status" value="1"/>
</dbReference>
<feature type="domain" description="tRNA(Ile)-lysidine/2-thiocytidine synthase N-terminal" evidence="8">
    <location>
        <begin position="39"/>
        <end position="266"/>
    </location>
</feature>